<protein>
    <submittedName>
        <fullName evidence="2">UDP-glucose 4-epimerase</fullName>
        <ecNumber evidence="2">5.1.3.2</ecNumber>
    </submittedName>
</protein>
<sequence>MATYLITGIAGFIGSHLAQALVERGHHVRGIDNFSTGRRENLAHIAEKVDLLTVDLVNADAVARACVGVDAILHQGALPSVPRSVKDPRPSHNSNLDGTFNLLEGARAAGIQRVVYAASSSAYGNQPGFPRVETMAPQPIAPYPVQKLAGELYMQSYARVYGMETVCLRYFNIFGPRQTPDSPYSGVIAKFCLQMLKTGKTKDEQPTIQGDGEQGRDFTYIANAVSANLLALEAPAEKIAGRVFNVACGERHSLNETYQILARLTGYKKPAVYTEARAGDIRDSLADISAAREAFGYEPTVSFEEGLAQTVAWYREQVASRHGARASKATT</sequence>
<evidence type="ECO:0000259" key="1">
    <source>
        <dbReference type="Pfam" id="PF01370"/>
    </source>
</evidence>
<evidence type="ECO:0000313" key="2">
    <source>
        <dbReference type="EMBL" id="MBB5063144.1"/>
    </source>
</evidence>
<proteinExistence type="predicted"/>
<name>A0A7W7ZNB6_9BACT</name>
<dbReference type="EMBL" id="JACHIO010000005">
    <property type="protein sequence ID" value="MBB5063144.1"/>
    <property type="molecule type" value="Genomic_DNA"/>
</dbReference>
<dbReference type="Pfam" id="PF01370">
    <property type="entry name" value="Epimerase"/>
    <property type="match status" value="1"/>
</dbReference>
<organism evidence="2 3">
    <name type="scientific">Granulicella mallensis</name>
    <dbReference type="NCBI Taxonomy" id="940614"/>
    <lineage>
        <taxon>Bacteria</taxon>
        <taxon>Pseudomonadati</taxon>
        <taxon>Acidobacteriota</taxon>
        <taxon>Terriglobia</taxon>
        <taxon>Terriglobales</taxon>
        <taxon>Acidobacteriaceae</taxon>
        <taxon>Granulicella</taxon>
    </lineage>
</organism>
<feature type="domain" description="NAD-dependent epimerase/dehydratase" evidence="1">
    <location>
        <begin position="5"/>
        <end position="247"/>
    </location>
</feature>
<dbReference type="RefSeq" id="WP_184254069.1">
    <property type="nucleotide sequence ID" value="NZ_JACHIO010000005.1"/>
</dbReference>
<dbReference type="PANTHER" id="PTHR43245">
    <property type="entry name" value="BIFUNCTIONAL POLYMYXIN RESISTANCE PROTEIN ARNA"/>
    <property type="match status" value="1"/>
</dbReference>
<dbReference type="SUPFAM" id="SSF51735">
    <property type="entry name" value="NAD(P)-binding Rossmann-fold domains"/>
    <property type="match status" value="1"/>
</dbReference>
<dbReference type="CDD" id="cd05256">
    <property type="entry name" value="UDP_AE_SDR_e"/>
    <property type="match status" value="1"/>
</dbReference>
<gene>
    <name evidence="2" type="ORF">HDF15_001484</name>
</gene>
<dbReference type="EC" id="5.1.3.2" evidence="2"/>
<dbReference type="GO" id="GO:0003978">
    <property type="term" value="F:UDP-glucose 4-epimerase activity"/>
    <property type="evidence" value="ECO:0007669"/>
    <property type="project" value="UniProtKB-EC"/>
</dbReference>
<dbReference type="InterPro" id="IPR050177">
    <property type="entry name" value="Lipid_A_modif_metabolic_enz"/>
</dbReference>
<evidence type="ECO:0000313" key="3">
    <source>
        <dbReference type="Proteomes" id="UP000584867"/>
    </source>
</evidence>
<accession>A0A7W7ZNB6</accession>
<dbReference type="InterPro" id="IPR001509">
    <property type="entry name" value="Epimerase_deHydtase"/>
</dbReference>
<dbReference type="AlphaFoldDB" id="A0A7W7ZNB6"/>
<comment type="caution">
    <text evidence="2">The sequence shown here is derived from an EMBL/GenBank/DDBJ whole genome shotgun (WGS) entry which is preliminary data.</text>
</comment>
<dbReference type="Proteomes" id="UP000584867">
    <property type="component" value="Unassembled WGS sequence"/>
</dbReference>
<dbReference type="Gene3D" id="3.40.50.720">
    <property type="entry name" value="NAD(P)-binding Rossmann-like Domain"/>
    <property type="match status" value="1"/>
</dbReference>
<reference evidence="2 3" key="1">
    <citation type="submission" date="2020-08" db="EMBL/GenBank/DDBJ databases">
        <title>Genomic Encyclopedia of Type Strains, Phase IV (KMG-V): Genome sequencing to study the core and pangenomes of soil and plant-associated prokaryotes.</title>
        <authorList>
            <person name="Whitman W."/>
        </authorList>
    </citation>
    <scope>NUCLEOTIDE SEQUENCE [LARGE SCALE GENOMIC DNA]</scope>
    <source>
        <strain evidence="2 3">X5P3</strain>
    </source>
</reference>
<dbReference type="PANTHER" id="PTHR43245:SF13">
    <property type="entry name" value="UDP-D-APIOSE_UDP-D-XYLOSE SYNTHASE 2"/>
    <property type="match status" value="1"/>
</dbReference>
<dbReference type="Gene3D" id="3.90.25.10">
    <property type="entry name" value="UDP-galactose 4-epimerase, domain 1"/>
    <property type="match status" value="1"/>
</dbReference>
<keyword evidence="2" id="KW-0413">Isomerase</keyword>
<dbReference type="InterPro" id="IPR036291">
    <property type="entry name" value="NAD(P)-bd_dom_sf"/>
</dbReference>